<reference evidence="2" key="4">
    <citation type="submission" date="2025-05" db="UniProtKB">
        <authorList>
            <consortium name="EnsemblFungi"/>
        </authorList>
    </citation>
    <scope>IDENTIFICATION</scope>
    <source>
        <strain evidence="2">isolate 1-1 / race 1 (BBBD)</strain>
    </source>
</reference>
<dbReference type="OrthoDB" id="2495083at2759"/>
<reference evidence="2 3" key="3">
    <citation type="journal article" date="2017" name="G3 (Bethesda)">
        <title>Comparative analysis highlights variable genome content of wheat rusts and divergence of the mating loci.</title>
        <authorList>
            <person name="Cuomo C.A."/>
            <person name="Bakkeren G."/>
            <person name="Khalil H.B."/>
            <person name="Panwar V."/>
            <person name="Joly D."/>
            <person name="Linning R."/>
            <person name="Sakthikumar S."/>
            <person name="Song X."/>
            <person name="Adiconis X."/>
            <person name="Fan L."/>
            <person name="Goldberg J.M."/>
            <person name="Levin J.Z."/>
            <person name="Young S."/>
            <person name="Zeng Q."/>
            <person name="Anikster Y."/>
            <person name="Bruce M."/>
            <person name="Wang M."/>
            <person name="Yin C."/>
            <person name="McCallum B."/>
            <person name="Szabo L.J."/>
            <person name="Hulbert S."/>
            <person name="Chen X."/>
            <person name="Fellers J.P."/>
        </authorList>
    </citation>
    <scope>NUCLEOTIDE SEQUENCE</scope>
    <source>
        <strain evidence="2">isolate 1-1 / race 1 (BBBD)</strain>
        <strain evidence="3">Isolate 1-1 / race 1 (BBBD)</strain>
    </source>
</reference>
<accession>A0A0C4F5G5</accession>
<reference evidence="1" key="1">
    <citation type="submission" date="2009-11" db="EMBL/GenBank/DDBJ databases">
        <authorList>
            <consortium name="The Broad Institute Genome Sequencing Platform"/>
            <person name="Ward D."/>
            <person name="Feldgarden M."/>
            <person name="Earl A."/>
            <person name="Young S.K."/>
            <person name="Zeng Q."/>
            <person name="Koehrsen M."/>
            <person name="Alvarado L."/>
            <person name="Berlin A."/>
            <person name="Bochicchio J."/>
            <person name="Borenstein D."/>
            <person name="Chapman S.B."/>
            <person name="Chen Z."/>
            <person name="Engels R."/>
            <person name="Freedman E."/>
            <person name="Gellesch M."/>
            <person name="Goldberg J."/>
            <person name="Griggs A."/>
            <person name="Gujja S."/>
            <person name="Heilman E."/>
            <person name="Heiman D."/>
            <person name="Hepburn T."/>
            <person name="Howarth C."/>
            <person name="Jen D."/>
            <person name="Larson L."/>
            <person name="Lewis B."/>
            <person name="Mehta T."/>
            <person name="Park D."/>
            <person name="Pearson M."/>
            <person name="Roberts A."/>
            <person name="Saif S."/>
            <person name="Shea T."/>
            <person name="Shenoy N."/>
            <person name="Sisk P."/>
            <person name="Stolte C."/>
            <person name="Sykes S."/>
            <person name="Thomson T."/>
            <person name="Walk T."/>
            <person name="White J."/>
            <person name="Yandava C."/>
            <person name="Izard J."/>
            <person name="Baranova O.V."/>
            <person name="Blanton J.M."/>
            <person name="Tanner A.C."/>
            <person name="Dewhirst F.E."/>
            <person name="Haas B."/>
            <person name="Nusbaum C."/>
            <person name="Birren B."/>
        </authorList>
    </citation>
    <scope>NUCLEOTIDE SEQUENCE [LARGE SCALE GENOMIC DNA]</scope>
    <source>
        <strain evidence="1">1-1 BBBD Race 1</strain>
    </source>
</reference>
<keyword evidence="3" id="KW-1185">Reference proteome</keyword>
<dbReference type="Proteomes" id="UP000005240">
    <property type="component" value="Unassembled WGS sequence"/>
</dbReference>
<sequence>MIPPPLDPKQIQILALWQWYLRQQHQVPKQVYIRARRTAFKRPSRWEPWNDDRIPAVRFVEYFRMSVEDFRWLSDKLRSELQQDPLGRGEPLSVEAQVA</sequence>
<proteinExistence type="predicted"/>
<dbReference type="EnsemblFungi" id="PTTG_08364-t43_1">
    <property type="protein sequence ID" value="PTTG_08364-t43_1-p1"/>
    <property type="gene ID" value="PTTG_08364"/>
</dbReference>
<evidence type="ECO:0000313" key="2">
    <source>
        <dbReference type="EnsemblFungi" id="PTTG_08364-t43_1-p1"/>
    </source>
</evidence>
<gene>
    <name evidence="1" type="ORF">PTTG_08364</name>
</gene>
<protein>
    <submittedName>
        <fullName evidence="1 2">Uncharacterized protein</fullName>
    </submittedName>
</protein>
<evidence type="ECO:0000313" key="1">
    <source>
        <dbReference type="EMBL" id="OAV88750.1"/>
    </source>
</evidence>
<dbReference type="VEuPathDB" id="FungiDB:PTTG_08364"/>
<organism evidence="1">
    <name type="scientific">Puccinia triticina (isolate 1-1 / race 1 (BBBD))</name>
    <name type="common">Brown leaf rust fungus</name>
    <dbReference type="NCBI Taxonomy" id="630390"/>
    <lineage>
        <taxon>Eukaryota</taxon>
        <taxon>Fungi</taxon>
        <taxon>Dikarya</taxon>
        <taxon>Basidiomycota</taxon>
        <taxon>Pucciniomycotina</taxon>
        <taxon>Pucciniomycetes</taxon>
        <taxon>Pucciniales</taxon>
        <taxon>Pucciniaceae</taxon>
        <taxon>Puccinia</taxon>
    </lineage>
</organism>
<evidence type="ECO:0000313" key="3">
    <source>
        <dbReference type="Proteomes" id="UP000005240"/>
    </source>
</evidence>
<dbReference type="OMA" id="ALWQWYL"/>
<name>A0A0C4F5G5_PUCT1</name>
<dbReference type="AlphaFoldDB" id="A0A0C4F5G5"/>
<reference evidence="1" key="2">
    <citation type="submission" date="2016-05" db="EMBL/GenBank/DDBJ databases">
        <title>Comparative analysis highlights variable genome content of wheat rusts and divergence of the mating loci.</title>
        <authorList>
            <person name="Cuomo C.A."/>
            <person name="Bakkeren G."/>
            <person name="Szabo L."/>
            <person name="Khalil H."/>
            <person name="Joly D."/>
            <person name="Goldberg J."/>
            <person name="Young S."/>
            <person name="Zeng Q."/>
            <person name="Fellers J."/>
        </authorList>
    </citation>
    <scope>NUCLEOTIDE SEQUENCE [LARGE SCALE GENOMIC DNA]</scope>
    <source>
        <strain evidence="1">1-1 BBBD Race 1</strain>
    </source>
</reference>
<dbReference type="EMBL" id="ADAS02000156">
    <property type="protein sequence ID" value="OAV88750.1"/>
    <property type="molecule type" value="Genomic_DNA"/>
</dbReference>